<gene>
    <name evidence="2" type="ORF">BB561_005973</name>
</gene>
<proteinExistence type="predicted"/>
<name>A0A2T9Y795_9FUNG</name>
<dbReference type="Proteomes" id="UP000245383">
    <property type="component" value="Unassembled WGS sequence"/>
</dbReference>
<feature type="chain" id="PRO_5015620465" evidence="1">
    <location>
        <begin position="24"/>
        <end position="420"/>
    </location>
</feature>
<comment type="caution">
    <text evidence="2">The sequence shown here is derived from an EMBL/GenBank/DDBJ whole genome shotgun (WGS) entry which is preliminary data.</text>
</comment>
<evidence type="ECO:0000313" key="3">
    <source>
        <dbReference type="Proteomes" id="UP000245383"/>
    </source>
</evidence>
<protein>
    <submittedName>
        <fullName evidence="2">Uncharacterized protein</fullName>
    </submittedName>
</protein>
<keyword evidence="3" id="KW-1185">Reference proteome</keyword>
<dbReference type="EMBL" id="MBFR01000404">
    <property type="protein sequence ID" value="PVU88197.1"/>
    <property type="molecule type" value="Genomic_DNA"/>
</dbReference>
<accession>A0A2T9Y795</accession>
<feature type="signal peptide" evidence="1">
    <location>
        <begin position="1"/>
        <end position="23"/>
    </location>
</feature>
<dbReference type="AlphaFoldDB" id="A0A2T9Y795"/>
<reference evidence="2 3" key="1">
    <citation type="journal article" date="2018" name="MBio">
        <title>Comparative Genomics Reveals the Core Gene Toolbox for the Fungus-Insect Symbiosis.</title>
        <authorList>
            <person name="Wang Y."/>
            <person name="Stata M."/>
            <person name="Wang W."/>
            <person name="Stajich J.E."/>
            <person name="White M.M."/>
            <person name="Moncalvo J.M."/>
        </authorList>
    </citation>
    <scope>NUCLEOTIDE SEQUENCE [LARGE SCALE GENOMIC DNA]</scope>
    <source>
        <strain evidence="2 3">SWE-8-4</strain>
    </source>
</reference>
<evidence type="ECO:0000313" key="2">
    <source>
        <dbReference type="EMBL" id="PVU88197.1"/>
    </source>
</evidence>
<evidence type="ECO:0000256" key="1">
    <source>
        <dbReference type="SAM" id="SignalP"/>
    </source>
</evidence>
<sequence length="420" mass="46705">MELKCIVFYIFVLVVNVIERTNGLQLLKDQGKGLPTRKGINALYSLDCNLAIPALITERPNYSQAYTIFSSNKHVNVPCNSRRFYMTFNLINNYEDDYFYITISTSERTNSVANALISFPLTEDTDQSYISVIATQSYMNSTGHYIADVIGNPVGASEPLFVFYNGTGLYGGVRGKILVSFKSKPILEELFGGENVYVRAGTAIDRSLMMAKIKILCSDDDTCSLPQKPSTILLPENSNKNKNLICSNSKDNVVKSNKLPDIHIKTAFNGNPIKLQSAANVVKVSSETGIIELSFQVSVQSRFYIMVSNQNFYGTTFEQIEFDLEIGEWTIGNVIHANPIKAIANPRNSTFFIKIEPEGISAGFNDKTVGILGYKNFDMDDLISKDYINFAFLSYTKNTVFSKITSSVLSRTCNPGANLK</sequence>
<keyword evidence="1" id="KW-0732">Signal</keyword>
<organism evidence="2 3">
    <name type="scientific">Smittium simulii</name>
    <dbReference type="NCBI Taxonomy" id="133385"/>
    <lineage>
        <taxon>Eukaryota</taxon>
        <taxon>Fungi</taxon>
        <taxon>Fungi incertae sedis</taxon>
        <taxon>Zoopagomycota</taxon>
        <taxon>Kickxellomycotina</taxon>
        <taxon>Harpellomycetes</taxon>
        <taxon>Harpellales</taxon>
        <taxon>Legeriomycetaceae</taxon>
        <taxon>Smittium</taxon>
    </lineage>
</organism>